<protein>
    <submittedName>
        <fullName evidence="2">Uncharacterized protein</fullName>
    </submittedName>
</protein>
<evidence type="ECO:0000256" key="1">
    <source>
        <dbReference type="SAM" id="Phobius"/>
    </source>
</evidence>
<name>A0A0F7C0G5_BRELA</name>
<reference evidence="2" key="1">
    <citation type="submission" date="2015-03" db="EMBL/GenBank/DDBJ databases">
        <title>MIGS Cultured Bacterial/Archaeal sample from Brevibacillus laterosporus.</title>
        <authorList>
            <person name="Zeng D."/>
            <person name="Zhu L."/>
            <person name="Dong G."/>
            <person name="Ye W."/>
            <person name="Ren D."/>
            <person name="Wu L."/>
            <person name="Xu J."/>
            <person name="Li G."/>
            <person name="Guo L."/>
        </authorList>
    </citation>
    <scope>NUCLEOTIDE SEQUENCE</scope>
    <source>
        <strain evidence="2">B9</strain>
    </source>
</reference>
<sequence length="90" mass="9878">MMSLWVVVAEEEEEDPIVVIVVEGIVITMAMAATEIVTRRSIGEKFVNVYHSTKQYVKHLLMTGMAMAMGMATVTTDTVITITTVIKNAS</sequence>
<evidence type="ECO:0000313" key="2">
    <source>
        <dbReference type="EMBL" id="AKF94444.1"/>
    </source>
</evidence>
<feature type="transmembrane region" description="Helical" evidence="1">
    <location>
        <begin position="59"/>
        <end position="86"/>
    </location>
</feature>
<dbReference type="RefSeq" id="WP_035292585.1">
    <property type="nucleotide sequence ID" value="NZ_CP011074.1"/>
</dbReference>
<organism evidence="2">
    <name type="scientific">Brevibacillus laterosporus</name>
    <name type="common">Bacillus laterosporus</name>
    <dbReference type="NCBI Taxonomy" id="1465"/>
    <lineage>
        <taxon>Bacteria</taxon>
        <taxon>Bacillati</taxon>
        <taxon>Bacillota</taxon>
        <taxon>Bacilli</taxon>
        <taxon>Bacillales</taxon>
        <taxon>Paenibacillaceae</taxon>
        <taxon>Brevibacillus</taxon>
    </lineage>
</organism>
<dbReference type="EMBL" id="CP011074">
    <property type="protein sequence ID" value="AKF94444.1"/>
    <property type="molecule type" value="Genomic_DNA"/>
</dbReference>
<gene>
    <name evidence="2" type="ORF">EX87_12945</name>
</gene>
<keyword evidence="1" id="KW-0812">Transmembrane</keyword>
<keyword evidence="1" id="KW-0472">Membrane</keyword>
<proteinExistence type="predicted"/>
<feature type="transmembrane region" description="Helical" evidence="1">
    <location>
        <begin position="17"/>
        <end position="38"/>
    </location>
</feature>
<dbReference type="AlphaFoldDB" id="A0A0F7C0G5"/>
<keyword evidence="1" id="KW-1133">Transmembrane helix</keyword>
<accession>A0A0F7C0G5</accession>